<evidence type="ECO:0000313" key="6">
    <source>
        <dbReference type="Proteomes" id="UP000632454"/>
    </source>
</evidence>
<dbReference type="PANTHER" id="PTHR12599:SF0">
    <property type="entry name" value="PTERIN-4-ALPHA-CARBINOLAMINE DEHYDRATASE"/>
    <property type="match status" value="1"/>
</dbReference>
<dbReference type="SUPFAM" id="SSF55248">
    <property type="entry name" value="PCD-like"/>
    <property type="match status" value="1"/>
</dbReference>
<evidence type="ECO:0000256" key="4">
    <source>
        <dbReference type="HAMAP-Rule" id="MF_00434"/>
    </source>
</evidence>
<comment type="caution">
    <text evidence="5">The sequence shown here is derived from an EMBL/GenBank/DDBJ whole genome shotgun (WGS) entry which is preliminary data.</text>
</comment>
<dbReference type="CDD" id="cd00488">
    <property type="entry name" value="PCD_DCoH"/>
    <property type="match status" value="1"/>
</dbReference>
<evidence type="ECO:0000256" key="2">
    <source>
        <dbReference type="ARBA" id="ARBA00006472"/>
    </source>
</evidence>
<dbReference type="EC" id="4.2.1.96" evidence="4"/>
<comment type="catalytic activity">
    <reaction evidence="1 4">
        <text>(4aS,6R)-4a-hydroxy-L-erythro-5,6,7,8-tetrahydrobiopterin = (6R)-L-erythro-6,7-dihydrobiopterin + H2O</text>
        <dbReference type="Rhea" id="RHEA:11920"/>
        <dbReference type="ChEBI" id="CHEBI:15377"/>
        <dbReference type="ChEBI" id="CHEBI:15642"/>
        <dbReference type="ChEBI" id="CHEBI:43120"/>
        <dbReference type="EC" id="4.2.1.96"/>
    </reaction>
</comment>
<dbReference type="InterPro" id="IPR036428">
    <property type="entry name" value="PCD_sf"/>
</dbReference>
<gene>
    <name evidence="5" type="ORF">GCM10007298_23360</name>
</gene>
<dbReference type="NCBIfam" id="NF002017">
    <property type="entry name" value="PRK00823.1-2"/>
    <property type="match status" value="1"/>
</dbReference>
<protein>
    <recommendedName>
        <fullName evidence="4">Putative pterin-4-alpha-carbinolamine dehydratase</fullName>
        <shortName evidence="4">PHS</shortName>
        <ecNumber evidence="4">4.2.1.96</ecNumber>
    </recommendedName>
    <alternativeName>
        <fullName evidence="4">4-alpha-hydroxy-tetrahydropterin dehydratase</fullName>
    </alternativeName>
    <alternativeName>
        <fullName evidence="4">Pterin carbinolamine dehydratase</fullName>
        <shortName evidence="4">PCD</shortName>
    </alternativeName>
</protein>
<evidence type="ECO:0000256" key="3">
    <source>
        <dbReference type="ARBA" id="ARBA00023239"/>
    </source>
</evidence>
<accession>A0ABQ1UTE4</accession>
<dbReference type="HAMAP" id="MF_00434">
    <property type="entry name" value="Pterin_4_alpha"/>
    <property type="match status" value="1"/>
</dbReference>
<keyword evidence="6" id="KW-1185">Reference proteome</keyword>
<comment type="similarity">
    <text evidence="2 4">Belongs to the pterin-4-alpha-carbinolamine dehydratase family.</text>
</comment>
<dbReference type="PANTHER" id="PTHR12599">
    <property type="entry name" value="PTERIN-4-ALPHA-CARBINOLAMINE DEHYDRATASE"/>
    <property type="match status" value="1"/>
</dbReference>
<organism evidence="5 6">
    <name type="scientific">Williamsia phyllosphaerae</name>
    <dbReference type="NCBI Taxonomy" id="885042"/>
    <lineage>
        <taxon>Bacteria</taxon>
        <taxon>Bacillati</taxon>
        <taxon>Actinomycetota</taxon>
        <taxon>Actinomycetes</taxon>
        <taxon>Mycobacteriales</taxon>
        <taxon>Nocardiaceae</taxon>
        <taxon>Williamsia</taxon>
    </lineage>
</organism>
<evidence type="ECO:0000256" key="1">
    <source>
        <dbReference type="ARBA" id="ARBA00001554"/>
    </source>
</evidence>
<keyword evidence="3 4" id="KW-0456">Lyase</keyword>
<reference evidence="6" key="1">
    <citation type="journal article" date="2019" name="Int. J. Syst. Evol. Microbiol.">
        <title>The Global Catalogue of Microorganisms (GCM) 10K type strain sequencing project: providing services to taxonomists for standard genome sequencing and annotation.</title>
        <authorList>
            <consortium name="The Broad Institute Genomics Platform"/>
            <consortium name="The Broad Institute Genome Sequencing Center for Infectious Disease"/>
            <person name="Wu L."/>
            <person name="Ma J."/>
        </authorList>
    </citation>
    <scope>NUCLEOTIDE SEQUENCE [LARGE SCALE GENOMIC DNA]</scope>
    <source>
        <strain evidence="6">CCM 7855</strain>
    </source>
</reference>
<dbReference type="EMBL" id="BMCS01000001">
    <property type="protein sequence ID" value="GGF26738.1"/>
    <property type="molecule type" value="Genomic_DNA"/>
</dbReference>
<evidence type="ECO:0000313" key="5">
    <source>
        <dbReference type="EMBL" id="GGF26738.1"/>
    </source>
</evidence>
<dbReference type="InterPro" id="IPR001533">
    <property type="entry name" value="Pterin_deHydtase"/>
</dbReference>
<sequence>MGFMTASQDQTGDELLGADRIAEVASALPEWDFGDSVIRRDFSAPTFLDGIAFVGRIATEAENRDHHPDIDIRWRTVTIALSTHSAGGLTELDIALAGAIDDLFHEMFDSRNG</sequence>
<dbReference type="Gene3D" id="3.30.1360.20">
    <property type="entry name" value="Transcriptional coactivator/pterin dehydratase"/>
    <property type="match status" value="1"/>
</dbReference>
<dbReference type="Proteomes" id="UP000632454">
    <property type="component" value="Unassembled WGS sequence"/>
</dbReference>
<name>A0ABQ1UTE4_9NOCA</name>
<dbReference type="Pfam" id="PF01329">
    <property type="entry name" value="Pterin_4a"/>
    <property type="match status" value="1"/>
</dbReference>
<proteinExistence type="inferred from homology"/>